<proteinExistence type="predicted"/>
<dbReference type="Gene3D" id="3.40.1090.10">
    <property type="entry name" value="Cytosolic phospholipase A2 catalytic domain"/>
    <property type="match status" value="1"/>
</dbReference>
<accession>A0ABR4M981</accession>
<feature type="short sequence motif" description="GXGXXG" evidence="5">
    <location>
        <begin position="20"/>
        <end position="25"/>
    </location>
</feature>
<dbReference type="Pfam" id="PF00400">
    <property type="entry name" value="WD40"/>
    <property type="match status" value="6"/>
</dbReference>
<dbReference type="SUPFAM" id="SSF52540">
    <property type="entry name" value="P-loop containing nucleoside triphosphate hydrolases"/>
    <property type="match status" value="1"/>
</dbReference>
<evidence type="ECO:0000256" key="3">
    <source>
        <dbReference type="ARBA" id="ARBA00023098"/>
    </source>
</evidence>
<dbReference type="Pfam" id="PF01734">
    <property type="entry name" value="Patatin"/>
    <property type="match status" value="1"/>
</dbReference>
<dbReference type="InterPro" id="IPR019775">
    <property type="entry name" value="WD40_repeat_CS"/>
</dbReference>
<comment type="caution">
    <text evidence="5">Lacks conserved residue(s) required for the propagation of feature annotation.</text>
</comment>
<dbReference type="PRINTS" id="PR00320">
    <property type="entry name" value="GPROTEINBRPT"/>
</dbReference>
<feature type="repeat" description="WD" evidence="4">
    <location>
        <begin position="1008"/>
        <end position="1049"/>
    </location>
</feature>
<sequence>MNPSTSSATRPPVTILCLDGGGVRGLSSLLIIENIMENIRESESLSEVPNPCDKFDLIGGTGTGGIIAIMLGRLKMSANQSIEAYKRLANTAFKPESTLFPATSSSTFSATKLEIAIKRMIRESCTDQLCVHRRGNDSFSADSDACPHGDMLFGDQDATKTAVLAMTQANIDAKPTLFKTYQTPGYLTGCKVWEVARATSAAFTFFDPIKLGRDNIEFIDASYGYNNPCEVLVSEAEKLFPGREMIILSIGTGLGDAIEIKDSQHSVVEALSKMAVSSRSTDQRIKTRYNKIGMYHRFNVDVGLRDAATLGCFELSTISAHTINYLHGNGESITRFVKALATGSVSYPTVCHDEKDKECLRDLYVTDPRTDKKNIEERKGGLMKDCYRWIVEHKDFQQFLQEEESRILWIKGHPGKGKTMLLCGIINELELQRPVPPLSYFFCQAANDQVNTAASVLRGLIYDLANQNPQLTKHVRKKYDVAGNKLFSNGSLWNDLCDILTNMLNDSSLRNAILIVDALDECGKDRQKLLEFISKPSPAKWIVSSRNWPEIEEVLSDADQKVTIHLEINQDSVSAAVDSYIKWGVDRLVKRKKYDDDTKIVMLKYLKKNSSSTFLWVALVLQELSNPKAKKWQILDILRSLPPGLDELYKRMLVNISESKDAQLCKEIVAYALVVYRPISLDELCVLVEGLEDKGTVEVEEIISSCGSFLTLHNNVISFVHQSAKDYFRSEALDEILPSGIPHQHHRVLLRSLDTLHEKLQHDIYGLKAPGCLIDEVVVPKPDPLAAIRYSCTFWADHLENSGGDVASTNNGILAFFKDKYLQWLEALSLLRSISRAGWAMQKLRPFLQEKASQDLQEVAKDAQRFLLFHGGGIEIAPLQVYVSALIFSPTKSLIRQIYHHEEPDWIEPKPRVEDNWDVCLQTLEGHCGDVTSVVFSNDGQRLASSSGDCTVKIWDATSGACLQTLEGHRKWVASVVFSNDGQRLASGSSDATVKIWDATSGACLQTLEGHHNWVTSVVFSNYGQRLASGSWDNTVKIWDATSGACLQTLEGHHKWVTSVVFSNDGQRLASGSWDNTVKIWDATSGACLQTLEGHHDWVRSLVFSNDGQRLASGSWDNTVKIWDATSGACLQTLQGHYGAVTSAIFSNDGQQPPSSSLADQTSLLPFKSNSHIIAIDGVWITEDQRRVLWLPPSYRSNKSAFTPGKIGLSLSSGHVTVIGLRSTDQHQNSGTQSTCFHVTR</sequence>
<dbReference type="CDD" id="cd00200">
    <property type="entry name" value="WD40"/>
    <property type="match status" value="1"/>
</dbReference>
<evidence type="ECO:0000256" key="1">
    <source>
        <dbReference type="ARBA" id="ARBA00022574"/>
    </source>
</evidence>
<dbReference type="InterPro" id="IPR027417">
    <property type="entry name" value="P-loop_NTPase"/>
</dbReference>
<keyword evidence="9" id="KW-1185">Reference proteome</keyword>
<dbReference type="PROSITE" id="PS51635">
    <property type="entry name" value="PNPLA"/>
    <property type="match status" value="1"/>
</dbReference>
<feature type="repeat" description="WD" evidence="4">
    <location>
        <begin position="924"/>
        <end position="965"/>
    </location>
</feature>
<feature type="domain" description="PNPLA" evidence="7">
    <location>
        <begin position="16"/>
        <end position="233"/>
    </location>
</feature>
<keyword evidence="3" id="KW-0443">Lipid metabolism</keyword>
<protein>
    <submittedName>
        <fullName evidence="8">Vegetative incompatibility protein HET-E-1</fullName>
    </submittedName>
</protein>
<dbReference type="InterPro" id="IPR001680">
    <property type="entry name" value="WD40_rpt"/>
</dbReference>
<keyword evidence="2" id="KW-0677">Repeat</keyword>
<gene>
    <name evidence="8" type="ORF">HOO65_090127</name>
</gene>
<dbReference type="PANTHER" id="PTHR19848">
    <property type="entry name" value="WD40 REPEAT PROTEIN"/>
    <property type="match status" value="1"/>
</dbReference>
<evidence type="ECO:0000259" key="7">
    <source>
        <dbReference type="PROSITE" id="PS51635"/>
    </source>
</evidence>
<keyword evidence="1 4" id="KW-0853">WD repeat</keyword>
<evidence type="ECO:0000259" key="6">
    <source>
        <dbReference type="PROSITE" id="PS50837"/>
    </source>
</evidence>
<organism evidence="8 9">
    <name type="scientific">Ceratocystis lukuohia</name>
    <dbReference type="NCBI Taxonomy" id="2019550"/>
    <lineage>
        <taxon>Eukaryota</taxon>
        <taxon>Fungi</taxon>
        <taxon>Dikarya</taxon>
        <taxon>Ascomycota</taxon>
        <taxon>Pezizomycotina</taxon>
        <taxon>Sordariomycetes</taxon>
        <taxon>Hypocreomycetidae</taxon>
        <taxon>Microascales</taxon>
        <taxon>Ceratocystidaceae</taxon>
        <taxon>Ceratocystis</taxon>
    </lineage>
</organism>
<dbReference type="Gene3D" id="3.40.50.300">
    <property type="entry name" value="P-loop containing nucleotide triphosphate hydrolases"/>
    <property type="match status" value="1"/>
</dbReference>
<dbReference type="InterPro" id="IPR002641">
    <property type="entry name" value="PNPLA_dom"/>
</dbReference>
<dbReference type="SMART" id="SM00320">
    <property type="entry name" value="WD40"/>
    <property type="match status" value="6"/>
</dbReference>
<dbReference type="InterPro" id="IPR020472">
    <property type="entry name" value="WD40_PAC1"/>
</dbReference>
<evidence type="ECO:0000256" key="4">
    <source>
        <dbReference type="PROSITE-ProRule" id="PRU00221"/>
    </source>
</evidence>
<comment type="caution">
    <text evidence="8">The sequence shown here is derived from an EMBL/GenBank/DDBJ whole genome shotgun (WGS) entry which is preliminary data.</text>
</comment>
<reference evidence="8 9" key="1">
    <citation type="submission" date="2020-05" db="EMBL/GenBank/DDBJ databases">
        <title>Ceratocystis lukuohia genome.</title>
        <authorList>
            <person name="Harrington T.C."/>
            <person name="Kim K."/>
            <person name="Mayers C.G."/>
        </authorList>
    </citation>
    <scope>NUCLEOTIDE SEQUENCE [LARGE SCALE GENOMIC DNA]</scope>
    <source>
        <strain evidence="8 9">C4212</strain>
    </source>
</reference>
<feature type="domain" description="NACHT" evidence="6">
    <location>
        <begin position="406"/>
        <end position="546"/>
    </location>
</feature>
<dbReference type="Proteomes" id="UP001610728">
    <property type="component" value="Unassembled WGS sequence"/>
</dbReference>
<feature type="repeat" description="WD" evidence="4">
    <location>
        <begin position="1050"/>
        <end position="1091"/>
    </location>
</feature>
<dbReference type="EMBL" id="JABSNW010000009">
    <property type="protein sequence ID" value="KAL2884832.1"/>
    <property type="molecule type" value="Genomic_DNA"/>
</dbReference>
<dbReference type="InterPro" id="IPR007111">
    <property type="entry name" value="NACHT_NTPase"/>
</dbReference>
<dbReference type="RefSeq" id="XP_070856013.1">
    <property type="nucleotide sequence ID" value="XM_071004428.1"/>
</dbReference>
<dbReference type="SUPFAM" id="SSF52151">
    <property type="entry name" value="FabD/lysophospholipase-like"/>
    <property type="match status" value="1"/>
</dbReference>
<dbReference type="InterPro" id="IPR016035">
    <property type="entry name" value="Acyl_Trfase/lysoPLipase"/>
</dbReference>
<dbReference type="Pfam" id="PF24883">
    <property type="entry name" value="NPHP3_N"/>
    <property type="match status" value="1"/>
</dbReference>
<dbReference type="PROSITE" id="PS50082">
    <property type="entry name" value="WD_REPEATS_2"/>
    <property type="match status" value="5"/>
</dbReference>
<dbReference type="InterPro" id="IPR015943">
    <property type="entry name" value="WD40/YVTN_repeat-like_dom_sf"/>
</dbReference>
<name>A0ABR4M981_9PEZI</name>
<evidence type="ECO:0000256" key="2">
    <source>
        <dbReference type="ARBA" id="ARBA00022737"/>
    </source>
</evidence>
<evidence type="ECO:0000256" key="5">
    <source>
        <dbReference type="PROSITE-ProRule" id="PRU01161"/>
    </source>
</evidence>
<dbReference type="SUPFAM" id="SSF50978">
    <property type="entry name" value="WD40 repeat-like"/>
    <property type="match status" value="1"/>
</dbReference>
<feature type="repeat" description="WD" evidence="4">
    <location>
        <begin position="1092"/>
        <end position="1133"/>
    </location>
</feature>
<dbReference type="GeneID" id="98121351"/>
<dbReference type="PROSITE" id="PS50294">
    <property type="entry name" value="WD_REPEATS_REGION"/>
    <property type="match status" value="5"/>
</dbReference>
<dbReference type="InterPro" id="IPR056884">
    <property type="entry name" value="NPHP3-like_N"/>
</dbReference>
<evidence type="ECO:0000313" key="9">
    <source>
        <dbReference type="Proteomes" id="UP001610728"/>
    </source>
</evidence>
<dbReference type="PROSITE" id="PS00678">
    <property type="entry name" value="WD_REPEATS_1"/>
    <property type="match status" value="5"/>
</dbReference>
<dbReference type="InterPro" id="IPR036322">
    <property type="entry name" value="WD40_repeat_dom_sf"/>
</dbReference>
<dbReference type="PANTHER" id="PTHR19848:SF8">
    <property type="entry name" value="F-BOX AND WD REPEAT DOMAIN CONTAINING 7"/>
    <property type="match status" value="1"/>
</dbReference>
<dbReference type="Gene3D" id="2.130.10.10">
    <property type="entry name" value="YVTN repeat-like/Quinoprotein amine dehydrogenase"/>
    <property type="match status" value="3"/>
</dbReference>
<dbReference type="PROSITE" id="PS50837">
    <property type="entry name" value="NACHT"/>
    <property type="match status" value="1"/>
</dbReference>
<evidence type="ECO:0000313" key="8">
    <source>
        <dbReference type="EMBL" id="KAL2884832.1"/>
    </source>
</evidence>
<feature type="repeat" description="WD" evidence="4">
    <location>
        <begin position="966"/>
        <end position="1007"/>
    </location>
</feature>